<name>A0AAV9TBV0_9PEZI</name>
<feature type="compositionally biased region" description="Polar residues" evidence="1">
    <location>
        <begin position="233"/>
        <end position="243"/>
    </location>
</feature>
<feature type="region of interest" description="Disordered" evidence="1">
    <location>
        <begin position="230"/>
        <end position="293"/>
    </location>
</feature>
<gene>
    <name evidence="2" type="ORF">QIS74_07630</name>
</gene>
<evidence type="ECO:0000313" key="2">
    <source>
        <dbReference type="EMBL" id="KAK6217516.1"/>
    </source>
</evidence>
<accession>A0AAV9TBV0</accession>
<sequence length="507" mass="55861">MGKVTSPLSAANWRRPQFSHDQNIHQVKMPRKRKPSTSATEFDVTDAATHWRKPVASVDSLHSATDPMSTGDQHILKKLDGNPSATAKCAKQDPTTFVLDVFIHECNDPKCKEHDSLFRNAEIRSTGNSNRFRSKERDDQVSEFDKQLHAVRVTPHKLSKIDLTMPCKYERDNILIGKNHHKELQEQPKQSQVAVICDPAIINIIDRDLKPASEDSTSGRADRFQELLRKLQRSSQVRQSTSMAKKKPGENRPRQDSGDSGNSGDSGIDVGSSTKTRSLNPMAKEFSVSGPKQDPVVVKAPEETSINIPLSMLKRILGSSDASKIIDAPQHHLDEIVANTLQRYGIPEMQQHRIASPPTLSPLVASPTFQSSFLQHISPPSIGPTFGLQDNAMMPQFGVPPQIPVIPLDPSAAGFAPSVTRNLVSIPPPPPSVSHFYQPTYIQPPSGNNAQLDTYMRTPDYGRQMPSVQPPVSGLGPNPETSFFQAQPSMPNQGHVFNGNKTPAFEL</sequence>
<feature type="compositionally biased region" description="Basic and acidic residues" evidence="1">
    <location>
        <begin position="247"/>
        <end position="257"/>
    </location>
</feature>
<dbReference type="Proteomes" id="UP001327957">
    <property type="component" value="Unassembled WGS sequence"/>
</dbReference>
<organism evidence="2 3">
    <name type="scientific">Colletotrichum tabaci</name>
    <dbReference type="NCBI Taxonomy" id="1209068"/>
    <lineage>
        <taxon>Eukaryota</taxon>
        <taxon>Fungi</taxon>
        <taxon>Dikarya</taxon>
        <taxon>Ascomycota</taxon>
        <taxon>Pezizomycotina</taxon>
        <taxon>Sordariomycetes</taxon>
        <taxon>Hypocreomycetidae</taxon>
        <taxon>Glomerellales</taxon>
        <taxon>Glomerellaceae</taxon>
        <taxon>Colletotrichum</taxon>
        <taxon>Colletotrichum destructivum species complex</taxon>
    </lineage>
</organism>
<comment type="caution">
    <text evidence="2">The sequence shown here is derived from an EMBL/GenBank/DDBJ whole genome shotgun (WGS) entry which is preliminary data.</text>
</comment>
<protein>
    <submittedName>
        <fullName evidence="2">Uncharacterized protein</fullName>
    </submittedName>
</protein>
<dbReference type="AlphaFoldDB" id="A0AAV9TBV0"/>
<reference evidence="2 3" key="1">
    <citation type="submission" date="2023-04" db="EMBL/GenBank/DDBJ databases">
        <title>Colletotrichum tabacum stain YC1 causing leaf anthracnose on Nicotiana tabacum(L.) cv.</title>
        <authorList>
            <person name="Ji Z."/>
            <person name="Wang M."/>
            <person name="Zhang J."/>
            <person name="Wang N."/>
            <person name="Zhou Z."/>
        </authorList>
    </citation>
    <scope>NUCLEOTIDE SEQUENCE [LARGE SCALE GENOMIC DNA]</scope>
    <source>
        <strain evidence="2 3">YC1</strain>
    </source>
</reference>
<feature type="region of interest" description="Disordered" evidence="1">
    <location>
        <begin position="1"/>
        <end position="45"/>
    </location>
</feature>
<evidence type="ECO:0000256" key="1">
    <source>
        <dbReference type="SAM" id="MobiDB-lite"/>
    </source>
</evidence>
<keyword evidence="3" id="KW-1185">Reference proteome</keyword>
<feature type="compositionally biased region" description="Low complexity" evidence="1">
    <location>
        <begin position="258"/>
        <end position="273"/>
    </location>
</feature>
<proteinExistence type="predicted"/>
<dbReference type="EMBL" id="JASAOK010000039">
    <property type="protein sequence ID" value="KAK6217516.1"/>
    <property type="molecule type" value="Genomic_DNA"/>
</dbReference>
<evidence type="ECO:0000313" key="3">
    <source>
        <dbReference type="Proteomes" id="UP001327957"/>
    </source>
</evidence>